<proteinExistence type="predicted"/>
<reference evidence="1 2" key="1">
    <citation type="submission" date="2022-11" db="EMBL/GenBank/DDBJ databases">
        <title>Spartinivicinus poritis sp. nov., isolated from scleractinian coral Porites lutea.</title>
        <authorList>
            <person name="Zhang G."/>
            <person name="Cai L."/>
            <person name="Wei Q."/>
        </authorList>
    </citation>
    <scope>NUCLEOTIDE SEQUENCE [LARGE SCALE GENOMIC DNA]</scope>
    <source>
        <strain evidence="1 2">A2-2</strain>
    </source>
</reference>
<protein>
    <recommendedName>
        <fullName evidence="3">LAGLIDADG homing endonuclease</fullName>
    </recommendedName>
</protein>
<gene>
    <name evidence="1" type="ORF">ORQ98_11445</name>
</gene>
<dbReference type="EMBL" id="JAPMOU010000012">
    <property type="protein sequence ID" value="MDE1462584.1"/>
    <property type="molecule type" value="Genomic_DNA"/>
</dbReference>
<sequence>MSVELVNNNFDLEKITDAEYAEVKKLILSMDLKQRSSFLEQLSDDEVFRDEITQPIWLVSNYSDNVWICDLKQKNEIILDFRIYLDDDSLLTDTKNFNLLNTFKFYLCALTSRRFNGGKYMKWIQITRHFKKGVVLIDSLLTRSKQYQLGKFGLELIGRNEIISLLADIYHGCGSIGAYRVFEKVSCFFREKIKFIDINTIDKYEDNYPLIRWKPNHMLLDLSHDELIKARVWLLNNNFFSLSQWGWHQR</sequence>
<organism evidence="1 2">
    <name type="scientific">Spartinivicinus poritis</name>
    <dbReference type="NCBI Taxonomy" id="2994640"/>
    <lineage>
        <taxon>Bacteria</taxon>
        <taxon>Pseudomonadati</taxon>
        <taxon>Pseudomonadota</taxon>
        <taxon>Gammaproteobacteria</taxon>
        <taxon>Oceanospirillales</taxon>
        <taxon>Zooshikellaceae</taxon>
        <taxon>Spartinivicinus</taxon>
    </lineage>
</organism>
<name>A0ABT5UBT9_9GAMM</name>
<keyword evidence="2" id="KW-1185">Reference proteome</keyword>
<evidence type="ECO:0000313" key="1">
    <source>
        <dbReference type="EMBL" id="MDE1462584.1"/>
    </source>
</evidence>
<accession>A0ABT5UBT9</accession>
<evidence type="ECO:0008006" key="3">
    <source>
        <dbReference type="Google" id="ProtNLM"/>
    </source>
</evidence>
<dbReference type="RefSeq" id="WP_274688941.1">
    <property type="nucleotide sequence ID" value="NZ_JAPMOU010000012.1"/>
</dbReference>
<evidence type="ECO:0000313" key="2">
    <source>
        <dbReference type="Proteomes" id="UP001528823"/>
    </source>
</evidence>
<dbReference type="Proteomes" id="UP001528823">
    <property type="component" value="Unassembled WGS sequence"/>
</dbReference>
<comment type="caution">
    <text evidence="1">The sequence shown here is derived from an EMBL/GenBank/DDBJ whole genome shotgun (WGS) entry which is preliminary data.</text>
</comment>